<evidence type="ECO:0000256" key="4">
    <source>
        <dbReference type="ARBA" id="ARBA00023157"/>
    </source>
</evidence>
<keyword evidence="7" id="KW-1185">Reference proteome</keyword>
<dbReference type="SUPFAM" id="SSF50494">
    <property type="entry name" value="Trypsin-like serine proteases"/>
    <property type="match status" value="2"/>
</dbReference>
<dbReference type="InterPro" id="IPR050430">
    <property type="entry name" value="Peptidase_S1"/>
</dbReference>
<organism evidence="6 7">
    <name type="scientific">Glossina palpalis gambiensis</name>
    <dbReference type="NCBI Taxonomy" id="67801"/>
    <lineage>
        <taxon>Eukaryota</taxon>
        <taxon>Metazoa</taxon>
        <taxon>Ecdysozoa</taxon>
        <taxon>Arthropoda</taxon>
        <taxon>Hexapoda</taxon>
        <taxon>Insecta</taxon>
        <taxon>Pterygota</taxon>
        <taxon>Neoptera</taxon>
        <taxon>Endopterygota</taxon>
        <taxon>Diptera</taxon>
        <taxon>Brachycera</taxon>
        <taxon>Muscomorpha</taxon>
        <taxon>Hippoboscoidea</taxon>
        <taxon>Glossinidae</taxon>
        <taxon>Glossina</taxon>
    </lineage>
</organism>
<evidence type="ECO:0000259" key="5">
    <source>
        <dbReference type="Pfam" id="PF00089"/>
    </source>
</evidence>
<dbReference type="Proteomes" id="UP000092460">
    <property type="component" value="Unassembled WGS sequence"/>
</dbReference>
<dbReference type="Pfam" id="PF00089">
    <property type="entry name" value="Trypsin"/>
    <property type="match status" value="1"/>
</dbReference>
<keyword evidence="3" id="KW-0720">Serine protease</keyword>
<name>A0A1B0AZW4_9MUSC</name>
<evidence type="ECO:0000313" key="7">
    <source>
        <dbReference type="Proteomes" id="UP000092460"/>
    </source>
</evidence>
<evidence type="ECO:0000256" key="1">
    <source>
        <dbReference type="ARBA" id="ARBA00022670"/>
    </source>
</evidence>
<dbReference type="Gene3D" id="2.40.10.10">
    <property type="entry name" value="Trypsin-like serine proteases"/>
    <property type="match status" value="1"/>
</dbReference>
<dbReference type="EnsemblMetazoa" id="GPPI014223-RA">
    <property type="protein sequence ID" value="GPPI014223-PA"/>
    <property type="gene ID" value="GPPI014223"/>
</dbReference>
<protein>
    <recommendedName>
        <fullName evidence="5">Peptidase S1 domain-containing protein</fullName>
    </recommendedName>
</protein>
<accession>A0A1B0AZW4</accession>
<dbReference type="InterPro" id="IPR043504">
    <property type="entry name" value="Peptidase_S1_PA_chymotrypsin"/>
</dbReference>
<keyword evidence="2" id="KW-0378">Hydrolase</keyword>
<reference evidence="7" key="1">
    <citation type="submission" date="2015-01" db="EMBL/GenBank/DDBJ databases">
        <authorList>
            <person name="Aksoy S."/>
            <person name="Warren W."/>
            <person name="Wilson R.K."/>
        </authorList>
    </citation>
    <scope>NUCLEOTIDE SEQUENCE [LARGE SCALE GENOMIC DNA]</scope>
    <source>
        <strain evidence="7">IAEA</strain>
    </source>
</reference>
<evidence type="ECO:0000256" key="2">
    <source>
        <dbReference type="ARBA" id="ARBA00022801"/>
    </source>
</evidence>
<dbReference type="EMBL" id="JXJN01006471">
    <property type="status" value="NOT_ANNOTATED_CDS"/>
    <property type="molecule type" value="Genomic_DNA"/>
</dbReference>
<dbReference type="AlphaFoldDB" id="A0A1B0AZW4"/>
<proteinExistence type="predicted"/>
<feature type="domain" description="Peptidase S1" evidence="5">
    <location>
        <begin position="342"/>
        <end position="426"/>
    </location>
</feature>
<keyword evidence="1" id="KW-0645">Protease</keyword>
<reference evidence="6" key="2">
    <citation type="submission" date="2020-05" db="UniProtKB">
        <authorList>
            <consortium name="EnsemblMetazoa"/>
        </authorList>
    </citation>
    <scope>IDENTIFICATION</scope>
    <source>
        <strain evidence="6">IAEA</strain>
    </source>
</reference>
<dbReference type="InterPro" id="IPR009003">
    <property type="entry name" value="Peptidase_S1_PA"/>
</dbReference>
<dbReference type="GO" id="GO:0006508">
    <property type="term" value="P:proteolysis"/>
    <property type="evidence" value="ECO:0007669"/>
    <property type="project" value="UniProtKB-KW"/>
</dbReference>
<evidence type="ECO:0000256" key="3">
    <source>
        <dbReference type="ARBA" id="ARBA00022825"/>
    </source>
</evidence>
<dbReference type="GO" id="GO:0004252">
    <property type="term" value="F:serine-type endopeptidase activity"/>
    <property type="evidence" value="ECO:0007669"/>
    <property type="project" value="InterPro"/>
</dbReference>
<dbReference type="VEuPathDB" id="VectorBase:GPPI014223"/>
<sequence>MRSSQLFVAGECSYESSVINKSLVSVYCDDDDDDPDTRSGVILSSKLILTAIARPTKEYWCQVVIEDDIAPTQRYVRESWETLHFEEEINDNPWLMPQLQILVLYSPMVLTTGKYNDHHVAEPILYGKYPNFEPGDICTAHTIIEAPGREIDKKVQYEVTVMNDTECGNKFGDELDDDIVCIEMNDCSTHCNTLLPGSAVLCNDYLVAISEFVSGQCSSDPSNLALSFGLLNCKEGEQESQRVGIMIKETYILTASILPPIIWCEIIYNDFETRTERSESFTMTNLGVDVNLRPSSAPQLQMLELIKSISFSNKMAAKVRLISKQPTDKKFEGSEVHTYDKDSKKIVEYKVEVVDREECIKSYENLHENVICIKMTSGGCDHCEKLMAGSGVAFNDELIGVVSDDPQCDKEKPRICASVYGNLKWIRTSAGIGDKVLLTLNEMLVVGQREICHGEALTTFGTCFEIVIDYFTPNYRRRPKDNAKLDGSELHCPLTYSDLYINKM</sequence>
<dbReference type="InterPro" id="IPR001254">
    <property type="entry name" value="Trypsin_dom"/>
</dbReference>
<dbReference type="PANTHER" id="PTHR24276:SF98">
    <property type="entry name" value="FI18310P1-RELATED"/>
    <property type="match status" value="1"/>
</dbReference>
<keyword evidence="4" id="KW-1015">Disulfide bond</keyword>
<evidence type="ECO:0000313" key="6">
    <source>
        <dbReference type="EnsemblMetazoa" id="GPPI014223-PA"/>
    </source>
</evidence>
<dbReference type="STRING" id="67801.A0A1B0AZW4"/>
<dbReference type="PANTHER" id="PTHR24276">
    <property type="entry name" value="POLYSERASE-RELATED"/>
    <property type="match status" value="1"/>
</dbReference>